<reference evidence="1" key="1">
    <citation type="journal article" date="2020" name="bioRxiv">
        <title>Whole genome comparisons of ergot fungi reveals the divergence and evolution of species within the genus Claviceps are the result of varying mechanisms driving genome evolution and host range expansion.</title>
        <authorList>
            <person name="Wyka S.A."/>
            <person name="Mondo S.J."/>
            <person name="Liu M."/>
            <person name="Dettman J."/>
            <person name="Nalam V."/>
            <person name="Broders K.D."/>
        </authorList>
    </citation>
    <scope>NUCLEOTIDE SEQUENCE</scope>
    <source>
        <strain evidence="1">CCC 602</strain>
    </source>
</reference>
<dbReference type="AlphaFoldDB" id="A0A9P7ST07"/>
<dbReference type="EMBL" id="SRPW01004065">
    <property type="protein sequence ID" value="KAG5985527.1"/>
    <property type="molecule type" value="Genomic_DNA"/>
</dbReference>
<dbReference type="OrthoDB" id="75724at2759"/>
<gene>
    <name evidence="1" type="ORF">E4U43_006023</name>
</gene>
<protein>
    <submittedName>
        <fullName evidence="1">Uncharacterized protein</fullName>
    </submittedName>
</protein>
<accession>A0A9P7ST07</accession>
<sequence>MKQFVPSEQLWSADWNGDMDFEYDHSVYWPALNEMCRMKRERRMARWIAAGCHIGESEDYLAGGTDVSVSGFVLSSDPVPVAVPAEGDDDAAEVEIVQEKLAEATLEDDKPAEAKAA</sequence>
<dbReference type="InterPro" id="IPR036865">
    <property type="entry name" value="CRAL-TRIO_dom_sf"/>
</dbReference>
<organism evidence="1 2">
    <name type="scientific">Claviceps pusilla</name>
    <dbReference type="NCBI Taxonomy" id="123648"/>
    <lineage>
        <taxon>Eukaryota</taxon>
        <taxon>Fungi</taxon>
        <taxon>Dikarya</taxon>
        <taxon>Ascomycota</taxon>
        <taxon>Pezizomycotina</taxon>
        <taxon>Sordariomycetes</taxon>
        <taxon>Hypocreomycetidae</taxon>
        <taxon>Hypocreales</taxon>
        <taxon>Clavicipitaceae</taxon>
        <taxon>Claviceps</taxon>
    </lineage>
</organism>
<proteinExistence type="predicted"/>
<evidence type="ECO:0000313" key="1">
    <source>
        <dbReference type="EMBL" id="KAG5985527.1"/>
    </source>
</evidence>
<dbReference type="Proteomes" id="UP000748025">
    <property type="component" value="Unassembled WGS sequence"/>
</dbReference>
<keyword evidence="2" id="KW-1185">Reference proteome</keyword>
<name>A0A9P7ST07_9HYPO</name>
<dbReference type="Gene3D" id="3.40.525.10">
    <property type="entry name" value="CRAL-TRIO lipid binding domain"/>
    <property type="match status" value="1"/>
</dbReference>
<evidence type="ECO:0000313" key="2">
    <source>
        <dbReference type="Proteomes" id="UP000748025"/>
    </source>
</evidence>
<comment type="caution">
    <text evidence="1">The sequence shown here is derived from an EMBL/GenBank/DDBJ whole genome shotgun (WGS) entry which is preliminary data.</text>
</comment>